<accession>A0AAD8P9F4</accession>
<feature type="compositionally biased region" description="Basic and acidic residues" evidence="2">
    <location>
        <begin position="182"/>
        <end position="199"/>
    </location>
</feature>
<feature type="compositionally biased region" description="Basic and acidic residues" evidence="2">
    <location>
        <begin position="266"/>
        <end position="292"/>
    </location>
</feature>
<reference evidence="4" key="1">
    <citation type="submission" date="2023-08" db="EMBL/GenBank/DDBJ databases">
        <title>Draft sequence of the Babesia gibsoni genome.</title>
        <authorList>
            <person name="Yamagishi J.Y."/>
            <person name="Xuan X.X."/>
        </authorList>
    </citation>
    <scope>NUCLEOTIDE SEQUENCE</scope>
    <source>
        <strain evidence="4">Azabu</strain>
    </source>
</reference>
<feature type="coiled-coil region" evidence="1">
    <location>
        <begin position="99"/>
        <end position="126"/>
    </location>
</feature>
<keyword evidence="5" id="KW-1185">Reference proteome</keyword>
<feature type="region of interest" description="Disordered" evidence="2">
    <location>
        <begin position="178"/>
        <end position="300"/>
    </location>
</feature>
<proteinExistence type="predicted"/>
<dbReference type="Proteomes" id="UP001230268">
    <property type="component" value="Unassembled WGS sequence"/>
</dbReference>
<feature type="chain" id="PRO_5041986484" evidence="3">
    <location>
        <begin position="21"/>
        <end position="401"/>
    </location>
</feature>
<evidence type="ECO:0000256" key="2">
    <source>
        <dbReference type="SAM" id="MobiDB-lite"/>
    </source>
</evidence>
<organism evidence="4 5">
    <name type="scientific">Babesia gibsoni</name>
    <dbReference type="NCBI Taxonomy" id="33632"/>
    <lineage>
        <taxon>Eukaryota</taxon>
        <taxon>Sar</taxon>
        <taxon>Alveolata</taxon>
        <taxon>Apicomplexa</taxon>
        <taxon>Aconoidasida</taxon>
        <taxon>Piroplasmida</taxon>
        <taxon>Babesiidae</taxon>
        <taxon>Babesia</taxon>
    </lineage>
</organism>
<sequence>MAGILRIILFLFSLAGKASISVTLYSNARRRKHGSMLELSSTRWQSCSSCMEKGSKGPEAIKFQLQDLSDNVDFYMNQFSKTVKERLDSLKASIDPSEMENLKEACEMVEEKIRETQAQIKDSCKNAIEALDKQKDSKSFDGINKRIGESKTMVKAFVEDGVESLSEELNRIRNEFSITPKDIGEKPPKESITEKENESTKSNIETGGNRGETEEKRAAPSLVAVSPNYVNNNMNAEKLGSNHSTGNTEPALTTTTVPETNSQAISEHKTDPPNNHSESKQHLTEAASHDYSDETATLHTADANYDHRDDYERKEGEALDYAATSENMSNDGNKVSELDKNKSYDTKSAVDKRKSGLSISVEAQESFDLAHVPPTAITRAVHSFLQDLNNEASKLLGHMAL</sequence>
<feature type="compositionally biased region" description="Polar residues" evidence="2">
    <location>
        <begin position="228"/>
        <end position="265"/>
    </location>
</feature>
<keyword evidence="1" id="KW-0175">Coiled coil</keyword>
<dbReference type="EMBL" id="JAVEPI010000002">
    <property type="protein sequence ID" value="KAK1443535.1"/>
    <property type="molecule type" value="Genomic_DNA"/>
</dbReference>
<name>A0AAD8P9F4_BABGI</name>
<protein>
    <submittedName>
        <fullName evidence="4">Uncharacterized protein</fullName>
    </submittedName>
</protein>
<gene>
    <name evidence="4" type="ORF">BgAZ_204110</name>
</gene>
<keyword evidence="3" id="KW-0732">Signal</keyword>
<comment type="caution">
    <text evidence="4">The sequence shown here is derived from an EMBL/GenBank/DDBJ whole genome shotgun (WGS) entry which is preliminary data.</text>
</comment>
<evidence type="ECO:0000313" key="4">
    <source>
        <dbReference type="EMBL" id="KAK1443535.1"/>
    </source>
</evidence>
<feature type="signal peptide" evidence="3">
    <location>
        <begin position="1"/>
        <end position="20"/>
    </location>
</feature>
<evidence type="ECO:0000256" key="3">
    <source>
        <dbReference type="SAM" id="SignalP"/>
    </source>
</evidence>
<evidence type="ECO:0000313" key="5">
    <source>
        <dbReference type="Proteomes" id="UP001230268"/>
    </source>
</evidence>
<evidence type="ECO:0000256" key="1">
    <source>
        <dbReference type="SAM" id="Coils"/>
    </source>
</evidence>
<dbReference type="AlphaFoldDB" id="A0AAD8P9F4"/>